<feature type="region of interest" description="Disordered" evidence="1">
    <location>
        <begin position="221"/>
        <end position="377"/>
    </location>
</feature>
<dbReference type="EMBL" id="RWJN01000158">
    <property type="protein sequence ID" value="TCD65895.1"/>
    <property type="molecule type" value="Genomic_DNA"/>
</dbReference>
<dbReference type="OrthoDB" id="3259498at2759"/>
<reference evidence="2 3" key="1">
    <citation type="submission" date="2018-11" db="EMBL/GenBank/DDBJ databases">
        <title>Genome assembly of Steccherinum ochraceum LE-BIN_3174, the white-rot fungus of the Steccherinaceae family (The Residual Polyporoid clade, Polyporales, Basidiomycota).</title>
        <authorList>
            <person name="Fedorova T.V."/>
            <person name="Glazunova O.A."/>
            <person name="Landesman E.O."/>
            <person name="Moiseenko K.V."/>
            <person name="Psurtseva N.V."/>
            <person name="Savinova O.S."/>
            <person name="Shakhova N.V."/>
            <person name="Tyazhelova T.V."/>
            <person name="Vasina D.V."/>
        </authorList>
    </citation>
    <scope>NUCLEOTIDE SEQUENCE [LARGE SCALE GENOMIC DNA]</scope>
    <source>
        <strain evidence="2 3">LE-BIN_3174</strain>
    </source>
</reference>
<feature type="region of interest" description="Disordered" evidence="1">
    <location>
        <begin position="812"/>
        <end position="895"/>
    </location>
</feature>
<dbReference type="AlphaFoldDB" id="A0A4R0RJ57"/>
<feature type="region of interest" description="Disordered" evidence="1">
    <location>
        <begin position="750"/>
        <end position="793"/>
    </location>
</feature>
<feature type="compositionally biased region" description="Polar residues" evidence="1">
    <location>
        <begin position="869"/>
        <end position="889"/>
    </location>
</feature>
<feature type="compositionally biased region" description="Basic and acidic residues" evidence="1">
    <location>
        <begin position="831"/>
        <end position="843"/>
    </location>
</feature>
<protein>
    <submittedName>
        <fullName evidence="2">Uncharacterized protein</fullName>
    </submittedName>
</protein>
<keyword evidence="3" id="KW-1185">Reference proteome</keyword>
<evidence type="ECO:0000313" key="2">
    <source>
        <dbReference type="EMBL" id="TCD65895.1"/>
    </source>
</evidence>
<evidence type="ECO:0000313" key="3">
    <source>
        <dbReference type="Proteomes" id="UP000292702"/>
    </source>
</evidence>
<feature type="compositionally biased region" description="Low complexity" evidence="1">
    <location>
        <begin position="221"/>
        <end position="237"/>
    </location>
</feature>
<comment type="caution">
    <text evidence="2">The sequence shown here is derived from an EMBL/GenBank/DDBJ whole genome shotgun (WGS) entry which is preliminary data.</text>
</comment>
<sequence>MGGRVFLDSPAANFLVAPPLGGHATIKHRKSGYLAREQMFDISPQWQKGVLYRSLKIKLSVPPNIKFRRGAPGYPSNVQRADSSSRPGPSTVNYSDNDAGSSRLPLPVQAARRPGRPPKASSHAHVPVVLGTTQKDRTREGSTHGPHKNVRPANRVATSTKRKGKAPTIASRASGPHRPPARAPSFLQPSRRMLPSMGVEEDSDSLEEMSDIFPTFMPAASISSQSSSSASSSSELSELTEDSSESEDDADESARTRRRKTKGKHDVFEEEPSRKRHDPVLNRWEIRSRRQSVGPDGGEHDMDSAGDSSEDDGAVAENEDGDDDEEEDDEDDEGEEEAEADGENGGSMEDDEVARTGDGKLGVSFGGTGWSEDDEESSFDADIFFANLDGSSESDTAPTPRLAAQVSDEGSDMDESVSFSADEDDALFLMDVDPTTHVRRDRGEFEFGVSLGGLAAAWDDPFGMSYVPNLSDVEMSVDGSSSTEDGVVAEESGVLLEETDGETTEDELVDANGLPNPRAMMLFKWPTSVSTVDPLSTMSPRSNLTPPADAPQSVRIALASFSAHHGSPPPTPAEILAGKLSLDDYDDVDTKDVHVRSKCAMMGQFIPTPESTRAFAVVDGTSTHEASTPFPRSRIQRPLLALAGTDASSDNDVASPTRSHMRQTSDDLRLIMSSDDGGPQSLTQTSEDISSTETFDLDDVLDATFLGGESPTFTLERLAEMTPRVSAFDAMHLQNLNRWDRIPVATFRQTRETATQETGASDTAINPPAMSDRALLGESKGKGTSKNDSRRKLSKKQLQFLVSPVIFPTQDADVKASGSSGVSQVARVRRDKVQRESRKDLVNMKKSFAKQNPRKPQPHRHHHHHHYPNSKSRASASMQRTHNFGSSSAIPHLNL</sequence>
<feature type="compositionally biased region" description="Polar residues" evidence="1">
    <location>
        <begin position="752"/>
        <end position="764"/>
    </location>
</feature>
<gene>
    <name evidence="2" type="ORF">EIP91_002010</name>
</gene>
<proteinExistence type="predicted"/>
<organism evidence="2 3">
    <name type="scientific">Steccherinum ochraceum</name>
    <dbReference type="NCBI Taxonomy" id="92696"/>
    <lineage>
        <taxon>Eukaryota</taxon>
        <taxon>Fungi</taxon>
        <taxon>Dikarya</taxon>
        <taxon>Basidiomycota</taxon>
        <taxon>Agaricomycotina</taxon>
        <taxon>Agaricomycetes</taxon>
        <taxon>Polyporales</taxon>
        <taxon>Steccherinaceae</taxon>
        <taxon>Steccherinum</taxon>
    </lineage>
</organism>
<feature type="compositionally biased region" description="Polar residues" evidence="1">
    <location>
        <begin position="76"/>
        <end position="100"/>
    </location>
</feature>
<dbReference type="STRING" id="92696.A0A4R0RJ57"/>
<feature type="compositionally biased region" description="Acidic residues" evidence="1">
    <location>
        <begin position="238"/>
        <end position="251"/>
    </location>
</feature>
<name>A0A4R0RJ57_9APHY</name>
<accession>A0A4R0RJ57</accession>
<feature type="compositionally biased region" description="Basic residues" evidence="1">
    <location>
        <begin position="852"/>
        <end position="868"/>
    </location>
</feature>
<evidence type="ECO:0000256" key="1">
    <source>
        <dbReference type="SAM" id="MobiDB-lite"/>
    </source>
</evidence>
<feature type="compositionally biased region" description="Acidic residues" evidence="1">
    <location>
        <begin position="308"/>
        <end position="352"/>
    </location>
</feature>
<feature type="compositionally biased region" description="Basic and acidic residues" evidence="1">
    <location>
        <begin position="264"/>
        <end position="288"/>
    </location>
</feature>
<feature type="region of interest" description="Disordered" evidence="1">
    <location>
        <begin position="67"/>
        <end position="206"/>
    </location>
</feature>
<feature type="compositionally biased region" description="Basic and acidic residues" evidence="1">
    <location>
        <begin position="779"/>
        <end position="791"/>
    </location>
</feature>
<dbReference type="Proteomes" id="UP000292702">
    <property type="component" value="Unassembled WGS sequence"/>
</dbReference>